<dbReference type="GO" id="GO:0004671">
    <property type="term" value="F:protein C-terminal S-isoprenylcysteine carboxyl O-methyltransferase activity"/>
    <property type="evidence" value="ECO:0007669"/>
    <property type="project" value="UniProtKB-EC"/>
</dbReference>
<dbReference type="PROSITE" id="PS51257">
    <property type="entry name" value="PROKAR_LIPOPROTEIN"/>
    <property type="match status" value="1"/>
</dbReference>
<dbReference type="Pfam" id="PF04191">
    <property type="entry name" value="PEMT"/>
    <property type="match status" value="1"/>
</dbReference>
<dbReference type="RefSeq" id="WP_369285369.1">
    <property type="nucleotide sequence ID" value="NZ_JBFTEG010000001.1"/>
</dbReference>
<gene>
    <name evidence="6" type="ORF">AB5S05_00150</name>
</gene>
<feature type="transmembrane region" description="Helical" evidence="5">
    <location>
        <begin position="92"/>
        <end position="122"/>
    </location>
</feature>
<evidence type="ECO:0000313" key="6">
    <source>
        <dbReference type="EMBL" id="MEX6500455.1"/>
    </source>
</evidence>
<keyword evidence="6" id="KW-0489">Methyltransferase</keyword>
<feature type="transmembrane region" description="Helical" evidence="5">
    <location>
        <begin position="6"/>
        <end position="28"/>
    </location>
</feature>
<keyword evidence="2 5" id="KW-0812">Transmembrane</keyword>
<protein>
    <submittedName>
        <fullName evidence="6">Isoprenylcysteine carboxylmethyltransferase family protein</fullName>
        <ecNumber evidence="6">2.1.1.100</ecNumber>
        <ecNumber evidence="6">2.1.1.334</ecNumber>
    </submittedName>
</protein>
<comment type="subcellular location">
    <subcellularLocation>
        <location evidence="1">Endomembrane system</location>
        <topology evidence="1">Multi-pass membrane protein</topology>
    </subcellularLocation>
</comment>
<evidence type="ECO:0000256" key="4">
    <source>
        <dbReference type="ARBA" id="ARBA00023136"/>
    </source>
</evidence>
<dbReference type="PANTHER" id="PTHR12714:SF24">
    <property type="entry name" value="SLR1182 PROTEIN"/>
    <property type="match status" value="1"/>
</dbReference>
<dbReference type="InterPro" id="IPR007318">
    <property type="entry name" value="Phopholipid_MeTrfase"/>
</dbReference>
<reference evidence="6 7" key="1">
    <citation type="submission" date="2024-07" db="EMBL/GenBank/DDBJ databases">
        <authorList>
            <person name="Li M."/>
        </authorList>
    </citation>
    <scope>NUCLEOTIDE SEQUENCE [LARGE SCALE GENOMIC DNA]</scope>
    <source>
        <strain evidence="6 7">25A3E</strain>
    </source>
</reference>
<name>A0ABV3YMD9_9PSED</name>
<dbReference type="GO" id="GO:0032259">
    <property type="term" value="P:methylation"/>
    <property type="evidence" value="ECO:0007669"/>
    <property type="project" value="UniProtKB-KW"/>
</dbReference>
<feature type="transmembrane region" description="Helical" evidence="5">
    <location>
        <begin position="40"/>
        <end position="60"/>
    </location>
</feature>
<evidence type="ECO:0000256" key="1">
    <source>
        <dbReference type="ARBA" id="ARBA00004127"/>
    </source>
</evidence>
<evidence type="ECO:0000256" key="5">
    <source>
        <dbReference type="SAM" id="Phobius"/>
    </source>
</evidence>
<comment type="caution">
    <text evidence="6">The sequence shown here is derived from an EMBL/GenBank/DDBJ whole genome shotgun (WGS) entry which is preliminary data.</text>
</comment>
<evidence type="ECO:0000256" key="2">
    <source>
        <dbReference type="ARBA" id="ARBA00022692"/>
    </source>
</evidence>
<keyword evidence="6" id="KW-0808">Transferase</keyword>
<accession>A0ABV3YMD9</accession>
<proteinExistence type="predicted"/>
<dbReference type="EMBL" id="JBFTEG010000001">
    <property type="protein sequence ID" value="MEX6500455.1"/>
    <property type="molecule type" value="Genomic_DNA"/>
</dbReference>
<dbReference type="Gene3D" id="1.20.120.1630">
    <property type="match status" value="1"/>
</dbReference>
<dbReference type="EC" id="2.1.1.100" evidence="6"/>
<organism evidence="6 7">
    <name type="scientific">Pseudomonas zhanjiangensis</name>
    <dbReference type="NCBI Taxonomy" id="3239015"/>
    <lineage>
        <taxon>Bacteria</taxon>
        <taxon>Pseudomonadati</taxon>
        <taxon>Pseudomonadota</taxon>
        <taxon>Gammaproteobacteria</taxon>
        <taxon>Pseudomonadales</taxon>
        <taxon>Pseudomonadaceae</taxon>
        <taxon>Pseudomonas</taxon>
    </lineage>
</organism>
<keyword evidence="3 5" id="KW-1133">Transmembrane helix</keyword>
<evidence type="ECO:0000313" key="7">
    <source>
        <dbReference type="Proteomes" id="UP001560296"/>
    </source>
</evidence>
<sequence length="153" mass="16958">MTWLELRIPPLALLLGFACLALGLDHWLPQLRIAVPAAQAIASLLMLAGAVVAALGVLAFRRAQTTVDPTRPQSSRTIVDNGVYGISRNPMYLGFALFLLGFALWLSHLLALALVPAFIAYMNRFQIGPEERALEAKFGAPFADYRRRVRRWL</sequence>
<dbReference type="Proteomes" id="UP001560296">
    <property type="component" value="Unassembled WGS sequence"/>
</dbReference>
<dbReference type="EC" id="2.1.1.334" evidence="6"/>
<keyword evidence="7" id="KW-1185">Reference proteome</keyword>
<evidence type="ECO:0000256" key="3">
    <source>
        <dbReference type="ARBA" id="ARBA00022989"/>
    </source>
</evidence>
<dbReference type="PANTHER" id="PTHR12714">
    <property type="entry name" value="PROTEIN-S ISOPRENYLCYSTEINE O-METHYLTRANSFERASE"/>
    <property type="match status" value="1"/>
</dbReference>
<keyword evidence="4 5" id="KW-0472">Membrane</keyword>